<evidence type="ECO:0000313" key="1">
    <source>
        <dbReference type="Ensembl" id="ENSECAP00000070124.1"/>
    </source>
</evidence>
<reference evidence="1 2" key="1">
    <citation type="journal article" date="2009" name="Science">
        <title>Genome sequence, comparative analysis, and population genetics of the domestic horse.</title>
        <authorList>
            <consortium name="Broad Institute Genome Sequencing Platform"/>
            <consortium name="Broad Institute Whole Genome Assembly Team"/>
            <person name="Wade C.M."/>
            <person name="Giulotto E."/>
            <person name="Sigurdsson S."/>
            <person name="Zoli M."/>
            <person name="Gnerre S."/>
            <person name="Imsland F."/>
            <person name="Lear T.L."/>
            <person name="Adelson D.L."/>
            <person name="Bailey E."/>
            <person name="Bellone R.R."/>
            <person name="Bloecker H."/>
            <person name="Distl O."/>
            <person name="Edgar R.C."/>
            <person name="Garber M."/>
            <person name="Leeb T."/>
            <person name="Mauceli E."/>
            <person name="MacLeod J.N."/>
            <person name="Penedo M.C.T."/>
            <person name="Raison J.M."/>
            <person name="Sharpe T."/>
            <person name="Vogel J."/>
            <person name="Andersson L."/>
            <person name="Antczak D.F."/>
            <person name="Biagi T."/>
            <person name="Binns M.M."/>
            <person name="Chowdhary B.P."/>
            <person name="Coleman S.J."/>
            <person name="Della Valle G."/>
            <person name="Fryc S."/>
            <person name="Guerin G."/>
            <person name="Hasegawa T."/>
            <person name="Hill E.W."/>
            <person name="Jurka J."/>
            <person name="Kiialainen A."/>
            <person name="Lindgren G."/>
            <person name="Liu J."/>
            <person name="Magnani E."/>
            <person name="Mickelson J.R."/>
            <person name="Murray J."/>
            <person name="Nergadze S.G."/>
            <person name="Onofrio R."/>
            <person name="Pedroni S."/>
            <person name="Piras M.F."/>
            <person name="Raudsepp T."/>
            <person name="Rocchi M."/>
            <person name="Roeed K.H."/>
            <person name="Ryder O.A."/>
            <person name="Searle S."/>
            <person name="Skow L."/>
            <person name="Swinburne J.E."/>
            <person name="Syvaenen A.C."/>
            <person name="Tozaki T."/>
            <person name="Valberg S.J."/>
            <person name="Vaudin M."/>
            <person name="White J.R."/>
            <person name="Zody M.C."/>
            <person name="Lander E.S."/>
            <person name="Lindblad-Toh K."/>
        </authorList>
    </citation>
    <scope>NUCLEOTIDE SEQUENCE [LARGE SCALE GENOMIC DNA]</scope>
    <source>
        <strain evidence="1 2">Thoroughbred</strain>
    </source>
</reference>
<sequence>EEIDILTLIAQLFQMLLTNAGSVLNFKLKKDSKGGNISAGTNKGTCVQSFLHPDGPC</sequence>
<organism evidence="1 2">
    <name type="scientific">Equus caballus</name>
    <name type="common">Horse</name>
    <dbReference type="NCBI Taxonomy" id="9796"/>
    <lineage>
        <taxon>Eukaryota</taxon>
        <taxon>Metazoa</taxon>
        <taxon>Chordata</taxon>
        <taxon>Craniata</taxon>
        <taxon>Vertebrata</taxon>
        <taxon>Euteleostomi</taxon>
        <taxon>Mammalia</taxon>
        <taxon>Eutheria</taxon>
        <taxon>Laurasiatheria</taxon>
        <taxon>Perissodactyla</taxon>
        <taxon>Equidae</taxon>
        <taxon>Equus</taxon>
    </lineage>
</organism>
<dbReference type="AlphaFoldDB" id="A0A9L0S7W5"/>
<protein>
    <submittedName>
        <fullName evidence="1">Uncharacterized protein</fullName>
    </submittedName>
</protein>
<name>A0A9L0S7W5_HORSE</name>
<keyword evidence="2" id="KW-1185">Reference proteome</keyword>
<reference evidence="1" key="3">
    <citation type="submission" date="2025-09" db="UniProtKB">
        <authorList>
            <consortium name="Ensembl"/>
        </authorList>
    </citation>
    <scope>IDENTIFICATION</scope>
    <source>
        <strain evidence="1">Thoroughbred</strain>
    </source>
</reference>
<proteinExistence type="predicted"/>
<dbReference type="Proteomes" id="UP000002281">
    <property type="component" value="Chromosome 24"/>
</dbReference>
<accession>A0A9L0S7W5</accession>
<evidence type="ECO:0000313" key="2">
    <source>
        <dbReference type="Proteomes" id="UP000002281"/>
    </source>
</evidence>
<dbReference type="GeneTree" id="ENSGT01090000263388"/>
<dbReference type="Ensembl" id="ENSECAT00000145943.1">
    <property type="protein sequence ID" value="ENSECAP00000070124.1"/>
    <property type="gene ID" value="ENSECAG00000055815.1"/>
</dbReference>
<reference evidence="1" key="2">
    <citation type="submission" date="2025-08" db="UniProtKB">
        <authorList>
            <consortium name="Ensembl"/>
        </authorList>
    </citation>
    <scope>IDENTIFICATION</scope>
    <source>
        <strain evidence="1">Thoroughbred</strain>
    </source>
</reference>